<comment type="catalytic activity">
    <reaction evidence="1">
        <text>S-ubiquitinyl-[E2 ubiquitin-conjugating enzyme]-L-cysteine + [acceptor protein]-L-lysine = [E2 ubiquitin-conjugating enzyme]-L-cysteine + N(6)-ubiquitinyl-[acceptor protein]-L-lysine.</text>
        <dbReference type="EC" id="2.3.2.27"/>
    </reaction>
</comment>
<keyword evidence="10" id="KW-1133">Transmembrane helix</keyword>
<keyword evidence="6" id="KW-0479">Metal-binding</keyword>
<keyword evidence="8" id="KW-0833">Ubl conjugation pathway</keyword>
<evidence type="ECO:0000313" key="13">
    <source>
        <dbReference type="EMBL" id="GAG04131.1"/>
    </source>
</evidence>
<organism evidence="13">
    <name type="scientific">marine sediment metagenome</name>
    <dbReference type="NCBI Taxonomy" id="412755"/>
    <lineage>
        <taxon>unclassified sequences</taxon>
        <taxon>metagenomes</taxon>
        <taxon>ecological metagenomes</taxon>
    </lineage>
</organism>
<dbReference type="GO" id="GO:0008270">
    <property type="term" value="F:zinc ion binding"/>
    <property type="evidence" value="ECO:0007669"/>
    <property type="project" value="UniProtKB-KW"/>
</dbReference>
<evidence type="ECO:0000256" key="11">
    <source>
        <dbReference type="ARBA" id="ARBA00023136"/>
    </source>
</evidence>
<gene>
    <name evidence="13" type="ORF">S01H1_36396</name>
</gene>
<dbReference type="PANTHER" id="PTHR45977">
    <property type="entry name" value="TARGET OF ERK KINASE MPK-1"/>
    <property type="match status" value="1"/>
</dbReference>
<dbReference type="SUPFAM" id="SSF57850">
    <property type="entry name" value="RING/U-box"/>
    <property type="match status" value="1"/>
</dbReference>
<name>X0VUA6_9ZZZZ</name>
<evidence type="ECO:0000256" key="9">
    <source>
        <dbReference type="ARBA" id="ARBA00022833"/>
    </source>
</evidence>
<dbReference type="GO" id="GO:0006511">
    <property type="term" value="P:ubiquitin-dependent protein catabolic process"/>
    <property type="evidence" value="ECO:0007669"/>
    <property type="project" value="TreeGrafter"/>
</dbReference>
<keyword evidence="9" id="KW-0862">Zinc</keyword>
<evidence type="ECO:0000256" key="4">
    <source>
        <dbReference type="ARBA" id="ARBA00022679"/>
    </source>
</evidence>
<dbReference type="GO" id="GO:0016020">
    <property type="term" value="C:membrane"/>
    <property type="evidence" value="ECO:0007669"/>
    <property type="project" value="UniProtKB-SubCell"/>
</dbReference>
<evidence type="ECO:0000256" key="1">
    <source>
        <dbReference type="ARBA" id="ARBA00000900"/>
    </source>
</evidence>
<dbReference type="AlphaFoldDB" id="X0VUA6"/>
<evidence type="ECO:0000256" key="8">
    <source>
        <dbReference type="ARBA" id="ARBA00022786"/>
    </source>
</evidence>
<keyword evidence="5" id="KW-0812">Transmembrane</keyword>
<feature type="non-terminal residue" evidence="13">
    <location>
        <position position="1"/>
    </location>
</feature>
<dbReference type="Gene3D" id="3.30.40.10">
    <property type="entry name" value="Zinc/RING finger domain, C3HC4 (zinc finger)"/>
    <property type="match status" value="1"/>
</dbReference>
<dbReference type="InterPro" id="IPR001841">
    <property type="entry name" value="Znf_RING"/>
</dbReference>
<reference evidence="13" key="1">
    <citation type="journal article" date="2014" name="Front. Microbiol.">
        <title>High frequency of phylogenetically diverse reductive dehalogenase-homologous genes in deep subseafloor sedimentary metagenomes.</title>
        <authorList>
            <person name="Kawai M."/>
            <person name="Futagami T."/>
            <person name="Toyoda A."/>
            <person name="Takaki Y."/>
            <person name="Nishi S."/>
            <person name="Hori S."/>
            <person name="Arai W."/>
            <person name="Tsubouchi T."/>
            <person name="Morono Y."/>
            <person name="Uchiyama I."/>
            <person name="Ito T."/>
            <person name="Fujiyama A."/>
            <person name="Inagaki F."/>
            <person name="Takami H."/>
        </authorList>
    </citation>
    <scope>NUCLEOTIDE SEQUENCE</scope>
    <source>
        <strain evidence="13">Expedition CK06-06</strain>
    </source>
</reference>
<keyword evidence="4" id="KW-0808">Transferase</keyword>
<dbReference type="EMBL" id="BARS01022796">
    <property type="protein sequence ID" value="GAG04131.1"/>
    <property type="molecule type" value="Genomic_DNA"/>
</dbReference>
<evidence type="ECO:0000256" key="3">
    <source>
        <dbReference type="ARBA" id="ARBA00012483"/>
    </source>
</evidence>
<dbReference type="Pfam" id="PF13639">
    <property type="entry name" value="zf-RING_2"/>
    <property type="match status" value="1"/>
</dbReference>
<sequence length="110" mass="12853">PVTLCDFKDGDKIAKLPCGHIFSSEAILKWLQKEDARCPVCRKQLPSKEVKKDIKIQPINRRTVVPMNRRFTSRDFISHIVNSRLRREEDNELQRAIMASLRDSNPYTED</sequence>
<dbReference type="EC" id="2.3.2.27" evidence="3"/>
<dbReference type="InterPro" id="IPR003903">
    <property type="entry name" value="UIM_dom"/>
</dbReference>
<evidence type="ECO:0000256" key="6">
    <source>
        <dbReference type="ARBA" id="ARBA00022723"/>
    </source>
</evidence>
<evidence type="ECO:0000256" key="5">
    <source>
        <dbReference type="ARBA" id="ARBA00022692"/>
    </source>
</evidence>
<dbReference type="PROSITE" id="PS50330">
    <property type="entry name" value="UIM"/>
    <property type="match status" value="1"/>
</dbReference>
<comment type="subcellular location">
    <subcellularLocation>
        <location evidence="2">Membrane</location>
        <topology evidence="2">Multi-pass membrane protein</topology>
    </subcellularLocation>
</comment>
<evidence type="ECO:0000256" key="2">
    <source>
        <dbReference type="ARBA" id="ARBA00004141"/>
    </source>
</evidence>
<proteinExistence type="predicted"/>
<dbReference type="InterPro" id="IPR013083">
    <property type="entry name" value="Znf_RING/FYVE/PHD"/>
</dbReference>
<protein>
    <recommendedName>
        <fullName evidence="3">RING-type E3 ubiquitin transferase</fullName>
        <ecNumber evidence="3">2.3.2.27</ecNumber>
    </recommendedName>
</protein>
<dbReference type="GO" id="GO:0061630">
    <property type="term" value="F:ubiquitin protein ligase activity"/>
    <property type="evidence" value="ECO:0007669"/>
    <property type="project" value="UniProtKB-EC"/>
</dbReference>
<dbReference type="PANTHER" id="PTHR45977:SF4">
    <property type="entry name" value="RING-TYPE DOMAIN-CONTAINING PROTEIN"/>
    <property type="match status" value="1"/>
</dbReference>
<accession>X0VUA6</accession>
<evidence type="ECO:0000259" key="12">
    <source>
        <dbReference type="Pfam" id="PF13639"/>
    </source>
</evidence>
<evidence type="ECO:0000256" key="10">
    <source>
        <dbReference type="ARBA" id="ARBA00022989"/>
    </source>
</evidence>
<feature type="domain" description="RING-type" evidence="12">
    <location>
        <begin position="4"/>
        <end position="42"/>
    </location>
</feature>
<dbReference type="GO" id="GO:0016567">
    <property type="term" value="P:protein ubiquitination"/>
    <property type="evidence" value="ECO:0007669"/>
    <property type="project" value="TreeGrafter"/>
</dbReference>
<keyword evidence="7" id="KW-0863">Zinc-finger</keyword>
<evidence type="ECO:0000256" key="7">
    <source>
        <dbReference type="ARBA" id="ARBA00022771"/>
    </source>
</evidence>
<keyword evidence="11" id="KW-0472">Membrane</keyword>
<comment type="caution">
    <text evidence="13">The sequence shown here is derived from an EMBL/GenBank/DDBJ whole genome shotgun (WGS) entry which is preliminary data.</text>
</comment>